<reference evidence="1 2" key="2">
    <citation type="journal article" date="2022" name="Mol. Ecol. Resour.">
        <title>The genomes of chicory, endive, great burdock and yacon provide insights into Asteraceae paleo-polyploidization history and plant inulin production.</title>
        <authorList>
            <person name="Fan W."/>
            <person name="Wang S."/>
            <person name="Wang H."/>
            <person name="Wang A."/>
            <person name="Jiang F."/>
            <person name="Liu H."/>
            <person name="Zhao H."/>
            <person name="Xu D."/>
            <person name="Zhang Y."/>
        </authorList>
    </citation>
    <scope>NUCLEOTIDE SEQUENCE [LARGE SCALE GENOMIC DNA]</scope>
    <source>
        <strain evidence="2">cv. Yunnan</strain>
        <tissue evidence="1">Leaves</tissue>
    </source>
</reference>
<keyword evidence="2" id="KW-1185">Reference proteome</keyword>
<protein>
    <submittedName>
        <fullName evidence="1">Uncharacterized protein</fullName>
    </submittedName>
</protein>
<evidence type="ECO:0000313" key="2">
    <source>
        <dbReference type="Proteomes" id="UP001056120"/>
    </source>
</evidence>
<name>A0ACB9JDA1_9ASTR</name>
<sequence length="430" mass="47543">MENSLEDGEIPNDTQDRGWQQQRRRNQQRTSGTNGRSSEVTFFINNLPEDASQVSIRKAFEEHGRITRVFVAGKKTKNGSNFGFVRFNQVYNVAWLEKRLDKTKMGNNILNVNVAKFASTNVRLFNRDAHNNHSAKMQSGAHTHVNCRSEQIPDTAGKSYRDILTGGGVQQKIPKSIIINSKDWVPDFLDGIDSVSPDSDCNDLAVASASNAGNDVNRDTSGEGDQPAIDTIGNKKSADNNHPLQNESPDNQISGGTFIAPWEQFLDSFVSSMGGSKSNTNIQSSKNILKKKKRILKKSAGAQPSLDSIDMELDRPKNINKRPRTVREVDPFGLDKILGLNQSCGVVHSSLDRATSSGKSIPDLNTVVVSSSGTNAHLHSNIDRFTTNPEFEEIDSAISKEALQTIEIGSVHFTTRCRWKSQMKELKLQD</sequence>
<accession>A0ACB9JDA1</accession>
<evidence type="ECO:0000313" key="1">
    <source>
        <dbReference type="EMBL" id="KAI3817651.1"/>
    </source>
</evidence>
<reference evidence="2" key="1">
    <citation type="journal article" date="2022" name="Mol. Ecol. Resour.">
        <title>The genomes of chicory, endive, great burdock and yacon provide insights into Asteraceae palaeo-polyploidization history and plant inulin production.</title>
        <authorList>
            <person name="Fan W."/>
            <person name="Wang S."/>
            <person name="Wang H."/>
            <person name="Wang A."/>
            <person name="Jiang F."/>
            <person name="Liu H."/>
            <person name="Zhao H."/>
            <person name="Xu D."/>
            <person name="Zhang Y."/>
        </authorList>
    </citation>
    <scope>NUCLEOTIDE SEQUENCE [LARGE SCALE GENOMIC DNA]</scope>
    <source>
        <strain evidence="2">cv. Yunnan</strain>
    </source>
</reference>
<organism evidence="1 2">
    <name type="scientific">Smallanthus sonchifolius</name>
    <dbReference type="NCBI Taxonomy" id="185202"/>
    <lineage>
        <taxon>Eukaryota</taxon>
        <taxon>Viridiplantae</taxon>
        <taxon>Streptophyta</taxon>
        <taxon>Embryophyta</taxon>
        <taxon>Tracheophyta</taxon>
        <taxon>Spermatophyta</taxon>
        <taxon>Magnoliopsida</taxon>
        <taxon>eudicotyledons</taxon>
        <taxon>Gunneridae</taxon>
        <taxon>Pentapetalae</taxon>
        <taxon>asterids</taxon>
        <taxon>campanulids</taxon>
        <taxon>Asterales</taxon>
        <taxon>Asteraceae</taxon>
        <taxon>Asteroideae</taxon>
        <taxon>Heliantheae alliance</taxon>
        <taxon>Millerieae</taxon>
        <taxon>Smallanthus</taxon>
    </lineage>
</organism>
<dbReference type="EMBL" id="CM042021">
    <property type="protein sequence ID" value="KAI3817651.1"/>
    <property type="molecule type" value="Genomic_DNA"/>
</dbReference>
<proteinExistence type="predicted"/>
<comment type="caution">
    <text evidence="1">The sequence shown here is derived from an EMBL/GenBank/DDBJ whole genome shotgun (WGS) entry which is preliminary data.</text>
</comment>
<dbReference type="Proteomes" id="UP001056120">
    <property type="component" value="Linkage Group LG04"/>
</dbReference>
<gene>
    <name evidence="1" type="ORF">L1987_11447</name>
</gene>